<dbReference type="Pfam" id="PF01757">
    <property type="entry name" value="Acyl_transf_3"/>
    <property type="match status" value="1"/>
</dbReference>
<evidence type="ECO:0000313" key="9">
    <source>
        <dbReference type="EMBL" id="KNF09561.1"/>
    </source>
</evidence>
<dbReference type="PANTHER" id="PTHR40074">
    <property type="entry name" value="O-ACETYLTRANSFERASE WECH"/>
    <property type="match status" value="1"/>
</dbReference>
<comment type="similarity">
    <text evidence="2">Belongs to the acyltransferase 3 family.</text>
</comment>
<gene>
    <name evidence="9" type="ORF">CLPU_2c00120</name>
</gene>
<feature type="transmembrane region" description="Helical" evidence="7">
    <location>
        <begin position="147"/>
        <end position="165"/>
    </location>
</feature>
<dbReference type="InterPro" id="IPR002656">
    <property type="entry name" value="Acyl_transf_3_dom"/>
</dbReference>
<protein>
    <submittedName>
        <fullName evidence="9">Acyltransferase family protein</fullName>
    </submittedName>
</protein>
<keyword evidence="5 7" id="KW-1133">Transmembrane helix</keyword>
<dbReference type="GO" id="GO:0016413">
    <property type="term" value="F:O-acetyltransferase activity"/>
    <property type="evidence" value="ECO:0007669"/>
    <property type="project" value="TreeGrafter"/>
</dbReference>
<evidence type="ECO:0000256" key="5">
    <source>
        <dbReference type="ARBA" id="ARBA00022989"/>
    </source>
</evidence>
<dbReference type="PANTHER" id="PTHR40074:SF2">
    <property type="entry name" value="O-ACETYLTRANSFERASE WECH"/>
    <property type="match status" value="1"/>
</dbReference>
<evidence type="ECO:0000256" key="6">
    <source>
        <dbReference type="ARBA" id="ARBA00023136"/>
    </source>
</evidence>
<feature type="transmembrane region" description="Helical" evidence="7">
    <location>
        <begin position="171"/>
        <end position="191"/>
    </location>
</feature>
<accession>A0A0L0WDP1</accession>
<evidence type="ECO:0000256" key="4">
    <source>
        <dbReference type="ARBA" id="ARBA00022692"/>
    </source>
</evidence>
<dbReference type="OrthoDB" id="9810469at2"/>
<evidence type="ECO:0000313" key="10">
    <source>
        <dbReference type="Proteomes" id="UP000037267"/>
    </source>
</evidence>
<comment type="caution">
    <text evidence="9">The sequence shown here is derived from an EMBL/GenBank/DDBJ whole genome shotgun (WGS) entry which is preliminary data.</text>
</comment>
<evidence type="ECO:0000259" key="8">
    <source>
        <dbReference type="Pfam" id="PF01757"/>
    </source>
</evidence>
<name>A0A0L0WDP1_GOTPU</name>
<keyword evidence="10" id="KW-1185">Reference proteome</keyword>
<keyword evidence="4 7" id="KW-0812">Transmembrane</keyword>
<feature type="transmembrane region" description="Helical" evidence="7">
    <location>
        <begin position="57"/>
        <end position="76"/>
    </location>
</feature>
<evidence type="ECO:0000256" key="1">
    <source>
        <dbReference type="ARBA" id="ARBA00004651"/>
    </source>
</evidence>
<reference evidence="10" key="1">
    <citation type="submission" date="2015-07" db="EMBL/GenBank/DDBJ databases">
        <title>Draft genome sequence of the purine-degrading Gottschalkia purinilyticum DSM 1384 (formerly Clostridium purinilyticum).</title>
        <authorList>
            <person name="Poehlein A."/>
            <person name="Schiel-Bengelsdorf B."/>
            <person name="Bengelsdorf F.R."/>
            <person name="Daniel R."/>
            <person name="Duerre P."/>
        </authorList>
    </citation>
    <scope>NUCLEOTIDE SEQUENCE [LARGE SCALE GENOMIC DNA]</scope>
    <source>
        <strain evidence="10">DSM 1384</strain>
    </source>
</reference>
<feature type="domain" description="Acyltransferase 3" evidence="8">
    <location>
        <begin position="6"/>
        <end position="243"/>
    </location>
</feature>
<comment type="subcellular location">
    <subcellularLocation>
        <location evidence="1">Cell membrane</location>
        <topology evidence="1">Multi-pass membrane protein</topology>
    </subcellularLocation>
</comment>
<evidence type="ECO:0000256" key="3">
    <source>
        <dbReference type="ARBA" id="ARBA00022475"/>
    </source>
</evidence>
<feature type="transmembrane region" description="Helical" evidence="7">
    <location>
        <begin position="83"/>
        <end position="101"/>
    </location>
</feature>
<keyword evidence="6 7" id="KW-0472">Membrane</keyword>
<dbReference type="EMBL" id="LGSS01000002">
    <property type="protein sequence ID" value="KNF09561.1"/>
    <property type="molecule type" value="Genomic_DNA"/>
</dbReference>
<feature type="transmembrane region" description="Helical" evidence="7">
    <location>
        <begin position="20"/>
        <end position="37"/>
    </location>
</feature>
<feature type="transmembrane region" description="Helical" evidence="7">
    <location>
        <begin position="211"/>
        <end position="228"/>
    </location>
</feature>
<proteinExistence type="inferred from homology"/>
<sequence>MNKGAQQPWIKYSMKRIKRIYLPFIIISLIYGLYFFMVDGKGFTFLDVILGETAVHLYFIIHYMIFTLLAPFLYKIKYKLRYYCMWFMVFSNFAICLALEIQKSYGIKLITYNGINPGKWWGFLALGMIVAGRQNIFRYINNHRLKVILLSSLVTVIGTLLPFWTNTVGYMYNRSSLFPLAIGVTVLIIAIFEQREVPGKNTLASIGQKSFGIYLIHLFIIHFLKYILEIKVPLLVSIFTIIICLHILDIGKLLWSSLANLITGGKSKVIVVDYKENL</sequence>
<evidence type="ECO:0000256" key="2">
    <source>
        <dbReference type="ARBA" id="ARBA00007400"/>
    </source>
</evidence>
<keyword evidence="9" id="KW-0012">Acyltransferase</keyword>
<dbReference type="GO" id="GO:0005886">
    <property type="term" value="C:plasma membrane"/>
    <property type="evidence" value="ECO:0007669"/>
    <property type="project" value="UniProtKB-SubCell"/>
</dbReference>
<evidence type="ECO:0000256" key="7">
    <source>
        <dbReference type="SAM" id="Phobius"/>
    </source>
</evidence>
<dbReference type="Proteomes" id="UP000037267">
    <property type="component" value="Unassembled WGS sequence"/>
</dbReference>
<keyword evidence="3" id="KW-1003">Cell membrane</keyword>
<feature type="transmembrane region" description="Helical" evidence="7">
    <location>
        <begin position="121"/>
        <end position="140"/>
    </location>
</feature>
<dbReference type="STRING" id="1503.CLPU_2c00120"/>
<dbReference type="GO" id="GO:0009246">
    <property type="term" value="P:enterobacterial common antigen biosynthetic process"/>
    <property type="evidence" value="ECO:0007669"/>
    <property type="project" value="TreeGrafter"/>
</dbReference>
<keyword evidence="9" id="KW-0808">Transferase</keyword>
<organism evidence="9 10">
    <name type="scientific">Gottschalkia purinilytica</name>
    <name type="common">Clostridium purinilyticum</name>
    <dbReference type="NCBI Taxonomy" id="1503"/>
    <lineage>
        <taxon>Bacteria</taxon>
        <taxon>Bacillati</taxon>
        <taxon>Bacillota</taxon>
        <taxon>Tissierellia</taxon>
        <taxon>Tissierellales</taxon>
        <taxon>Gottschalkiaceae</taxon>
        <taxon>Gottschalkia</taxon>
    </lineage>
</organism>
<feature type="transmembrane region" description="Helical" evidence="7">
    <location>
        <begin position="234"/>
        <end position="255"/>
    </location>
</feature>
<dbReference type="AlphaFoldDB" id="A0A0L0WDP1"/>